<evidence type="ECO:0000313" key="8">
    <source>
        <dbReference type="EMBL" id="OHS97730.1"/>
    </source>
</evidence>
<name>A0A1J4JF10_9EUKA</name>
<dbReference type="GO" id="GO:0042795">
    <property type="term" value="P:snRNA transcription by RNA polymerase II"/>
    <property type="evidence" value="ECO:0007669"/>
    <property type="project" value="TreeGrafter"/>
</dbReference>
<dbReference type="GO" id="GO:0001006">
    <property type="term" value="F:RNA polymerase III type 3 promoter sequence-specific DNA binding"/>
    <property type="evidence" value="ECO:0007669"/>
    <property type="project" value="TreeGrafter"/>
</dbReference>
<evidence type="ECO:0000259" key="7">
    <source>
        <dbReference type="PROSITE" id="PS51294"/>
    </source>
</evidence>
<dbReference type="Proteomes" id="UP000179807">
    <property type="component" value="Unassembled WGS sequence"/>
</dbReference>
<protein>
    <submittedName>
        <fullName evidence="8">Myb-like DNA-binding domain containing protein</fullName>
    </submittedName>
</protein>
<dbReference type="RefSeq" id="XP_068350867.1">
    <property type="nucleotide sequence ID" value="XM_068510563.1"/>
</dbReference>
<dbReference type="GeneID" id="94845267"/>
<dbReference type="Gene3D" id="1.10.10.60">
    <property type="entry name" value="Homeodomain-like"/>
    <property type="match status" value="2"/>
</dbReference>
<dbReference type="InterPro" id="IPR051575">
    <property type="entry name" value="Myb-like_DNA-bd"/>
</dbReference>
<gene>
    <name evidence="8" type="ORF">TRFO_35973</name>
</gene>
<dbReference type="InterPro" id="IPR009057">
    <property type="entry name" value="Homeodomain-like_sf"/>
</dbReference>
<dbReference type="InterPro" id="IPR017884">
    <property type="entry name" value="SANT_dom"/>
</dbReference>
<accession>A0A1J4JF10</accession>
<evidence type="ECO:0000256" key="1">
    <source>
        <dbReference type="ARBA" id="ARBA00023015"/>
    </source>
</evidence>
<evidence type="ECO:0000256" key="2">
    <source>
        <dbReference type="ARBA" id="ARBA00023125"/>
    </source>
</evidence>
<evidence type="ECO:0000256" key="3">
    <source>
        <dbReference type="ARBA" id="ARBA00023163"/>
    </source>
</evidence>
<evidence type="ECO:0000256" key="4">
    <source>
        <dbReference type="ARBA" id="ARBA00023242"/>
    </source>
</evidence>
<feature type="domain" description="Myb-like" evidence="5">
    <location>
        <begin position="89"/>
        <end position="141"/>
    </location>
</feature>
<dbReference type="PROSITE" id="PS51294">
    <property type="entry name" value="HTH_MYB"/>
    <property type="match status" value="2"/>
</dbReference>
<organism evidence="8 9">
    <name type="scientific">Tritrichomonas foetus</name>
    <dbReference type="NCBI Taxonomy" id="1144522"/>
    <lineage>
        <taxon>Eukaryota</taxon>
        <taxon>Metamonada</taxon>
        <taxon>Parabasalia</taxon>
        <taxon>Tritrichomonadida</taxon>
        <taxon>Tritrichomonadidae</taxon>
        <taxon>Tritrichomonas</taxon>
    </lineage>
</organism>
<dbReference type="InterPro" id="IPR017930">
    <property type="entry name" value="Myb_dom"/>
</dbReference>
<sequence length="252" mass="29085">MKHISPIVNVGVSYILEIQPDISQEKLHILESILSDYLNSFVDYPACNNVFMKILGTLKPLNKIVNIIQTPNTPIPHHANVTIDPTRDIQNKKNSHWTKYENQRLIAGIYRYGVNNWESVAKFVGNGRTKIMCSLRWSRALNPKISKDKWSEEEERKLMNLIEMKGDRSWTYIATQMGNRSDVQCRYHYKQMMKSSNKNIAQISQSFSMPSQIIQNDKLVIPPISNIIEVVECKSSKSIGELPIIRPLNLYH</sequence>
<dbReference type="PANTHER" id="PTHR46621">
    <property type="entry name" value="SNRNA-ACTIVATING PROTEIN COMPLEX SUBUNIT 4"/>
    <property type="match status" value="1"/>
</dbReference>
<keyword evidence="4" id="KW-0539">Nucleus</keyword>
<dbReference type="SMART" id="SM00717">
    <property type="entry name" value="SANT"/>
    <property type="match status" value="2"/>
</dbReference>
<dbReference type="AlphaFoldDB" id="A0A1J4JF10"/>
<evidence type="ECO:0000313" key="9">
    <source>
        <dbReference type="Proteomes" id="UP000179807"/>
    </source>
</evidence>
<keyword evidence="9" id="KW-1185">Reference proteome</keyword>
<feature type="domain" description="HTH myb-type" evidence="7">
    <location>
        <begin position="142"/>
        <end position="197"/>
    </location>
</feature>
<proteinExistence type="predicted"/>
<dbReference type="EMBL" id="MLAK01001097">
    <property type="protein sequence ID" value="OHS97730.1"/>
    <property type="molecule type" value="Genomic_DNA"/>
</dbReference>
<dbReference type="VEuPathDB" id="TrichDB:TRFO_35973"/>
<evidence type="ECO:0000259" key="5">
    <source>
        <dbReference type="PROSITE" id="PS50090"/>
    </source>
</evidence>
<feature type="domain" description="Myb-like" evidence="5">
    <location>
        <begin position="142"/>
        <end position="193"/>
    </location>
</feature>
<keyword evidence="3" id="KW-0804">Transcription</keyword>
<keyword evidence="2" id="KW-0238">DNA-binding</keyword>
<evidence type="ECO:0000259" key="6">
    <source>
        <dbReference type="PROSITE" id="PS51293"/>
    </source>
</evidence>
<dbReference type="GO" id="GO:0042796">
    <property type="term" value="P:snRNA transcription by RNA polymerase III"/>
    <property type="evidence" value="ECO:0007669"/>
    <property type="project" value="TreeGrafter"/>
</dbReference>
<dbReference type="GO" id="GO:0019185">
    <property type="term" value="C:snRNA-activating protein complex"/>
    <property type="evidence" value="ECO:0007669"/>
    <property type="project" value="TreeGrafter"/>
</dbReference>
<dbReference type="PROSITE" id="PS50090">
    <property type="entry name" value="MYB_LIKE"/>
    <property type="match status" value="2"/>
</dbReference>
<dbReference type="SUPFAM" id="SSF46689">
    <property type="entry name" value="Homeodomain-like"/>
    <property type="match status" value="2"/>
</dbReference>
<dbReference type="PROSITE" id="PS51293">
    <property type="entry name" value="SANT"/>
    <property type="match status" value="1"/>
</dbReference>
<dbReference type="CDD" id="cd00167">
    <property type="entry name" value="SANT"/>
    <property type="match status" value="2"/>
</dbReference>
<comment type="caution">
    <text evidence="8">The sequence shown here is derived from an EMBL/GenBank/DDBJ whole genome shotgun (WGS) entry which is preliminary data.</text>
</comment>
<feature type="domain" description="SANT" evidence="6">
    <location>
        <begin position="145"/>
        <end position="197"/>
    </location>
</feature>
<dbReference type="Pfam" id="PF13921">
    <property type="entry name" value="Myb_DNA-bind_6"/>
    <property type="match status" value="1"/>
</dbReference>
<dbReference type="PANTHER" id="PTHR46621:SF1">
    <property type="entry name" value="SNRNA-ACTIVATING PROTEIN COMPLEX SUBUNIT 4"/>
    <property type="match status" value="1"/>
</dbReference>
<keyword evidence="1" id="KW-0805">Transcription regulation</keyword>
<dbReference type="GO" id="GO:0000978">
    <property type="term" value="F:RNA polymerase II cis-regulatory region sequence-specific DNA binding"/>
    <property type="evidence" value="ECO:0007669"/>
    <property type="project" value="TreeGrafter"/>
</dbReference>
<feature type="domain" description="HTH myb-type" evidence="7">
    <location>
        <begin position="89"/>
        <end position="141"/>
    </location>
</feature>
<reference evidence="8" key="1">
    <citation type="submission" date="2016-10" db="EMBL/GenBank/DDBJ databases">
        <authorList>
            <person name="Benchimol M."/>
            <person name="Almeida L.G."/>
            <person name="Vasconcelos A.T."/>
            <person name="Perreira-Neves A."/>
            <person name="Rosa I.A."/>
            <person name="Tasca T."/>
            <person name="Bogo M.R."/>
            <person name="de Souza W."/>
        </authorList>
    </citation>
    <scope>NUCLEOTIDE SEQUENCE [LARGE SCALE GENOMIC DNA]</scope>
    <source>
        <strain evidence="8">K</strain>
    </source>
</reference>
<dbReference type="InterPro" id="IPR001005">
    <property type="entry name" value="SANT/Myb"/>
</dbReference>
<dbReference type="OrthoDB" id="2143914at2759"/>